<gene>
    <name evidence="1" type="ORF">QVD17_15719</name>
</gene>
<organism evidence="1 2">
    <name type="scientific">Tagetes erecta</name>
    <name type="common">African marigold</name>
    <dbReference type="NCBI Taxonomy" id="13708"/>
    <lineage>
        <taxon>Eukaryota</taxon>
        <taxon>Viridiplantae</taxon>
        <taxon>Streptophyta</taxon>
        <taxon>Embryophyta</taxon>
        <taxon>Tracheophyta</taxon>
        <taxon>Spermatophyta</taxon>
        <taxon>Magnoliopsida</taxon>
        <taxon>eudicotyledons</taxon>
        <taxon>Gunneridae</taxon>
        <taxon>Pentapetalae</taxon>
        <taxon>asterids</taxon>
        <taxon>campanulids</taxon>
        <taxon>Asterales</taxon>
        <taxon>Asteraceae</taxon>
        <taxon>Asteroideae</taxon>
        <taxon>Heliantheae alliance</taxon>
        <taxon>Tageteae</taxon>
        <taxon>Tagetes</taxon>
    </lineage>
</organism>
<protein>
    <submittedName>
        <fullName evidence="1">Uncharacterized protein</fullName>
    </submittedName>
</protein>
<sequence>MNVGSSFPSGLTLLSLHRLDSESFLNLEKLSGSKILKNKRVRCTVELSWGGTSVIDKIAPAFRGIMEEWHLISLPKKFSKKETRTRSRQVDESLKKNLRTIQTCWFGSWKHLLLGVLEHKNTDNSKVRNLMEYPRLKYQVDVSEDVIKAITRVGRLDVKCLSTLMIKRGCYMGEKIGIDDESLCYKVSDLLSKTFPKCGVVNRQPVILVPDLDIQVCELCCYHGRAYLY</sequence>
<evidence type="ECO:0000313" key="1">
    <source>
        <dbReference type="EMBL" id="KAK1427037.1"/>
    </source>
</evidence>
<keyword evidence="2" id="KW-1185">Reference proteome</keyword>
<proteinExistence type="predicted"/>
<dbReference type="AlphaFoldDB" id="A0AAD8NZV4"/>
<dbReference type="EMBL" id="JAUHHV010000004">
    <property type="protein sequence ID" value="KAK1427037.1"/>
    <property type="molecule type" value="Genomic_DNA"/>
</dbReference>
<reference evidence="1" key="1">
    <citation type="journal article" date="2023" name="bioRxiv">
        <title>Improved chromosome-level genome assembly for marigold (Tagetes erecta).</title>
        <authorList>
            <person name="Jiang F."/>
            <person name="Yuan L."/>
            <person name="Wang S."/>
            <person name="Wang H."/>
            <person name="Xu D."/>
            <person name="Wang A."/>
            <person name="Fan W."/>
        </authorList>
    </citation>
    <scope>NUCLEOTIDE SEQUENCE</scope>
    <source>
        <strain evidence="1">WSJ</strain>
        <tissue evidence="1">Leaf</tissue>
    </source>
</reference>
<name>A0AAD8NZV4_TARER</name>
<evidence type="ECO:0000313" key="2">
    <source>
        <dbReference type="Proteomes" id="UP001229421"/>
    </source>
</evidence>
<accession>A0AAD8NZV4</accession>
<dbReference type="Proteomes" id="UP001229421">
    <property type="component" value="Unassembled WGS sequence"/>
</dbReference>
<comment type="caution">
    <text evidence="1">The sequence shown here is derived from an EMBL/GenBank/DDBJ whole genome shotgun (WGS) entry which is preliminary data.</text>
</comment>